<dbReference type="Gene3D" id="3.40.50.300">
    <property type="entry name" value="P-loop containing nucleotide triphosphate hydrolases"/>
    <property type="match status" value="1"/>
</dbReference>
<dbReference type="InterPro" id="IPR008144">
    <property type="entry name" value="Guanylate_kin-like_dom"/>
</dbReference>
<evidence type="ECO:0000256" key="4">
    <source>
        <dbReference type="ARBA" id="ARBA00022614"/>
    </source>
</evidence>
<dbReference type="PANTHER" id="PTHR45973">
    <property type="entry name" value="PROTEIN PHOSPHATASE 1 REGULATORY SUBUNIT SDS22-RELATED"/>
    <property type="match status" value="1"/>
</dbReference>
<dbReference type="RefSeq" id="XP_026726030.1">
    <property type="nucleotide sequence ID" value="XM_026870229.1"/>
</dbReference>
<keyword evidence="11" id="KW-1185">Reference proteome</keyword>
<comment type="similarity">
    <text evidence="3">Belongs to the DNAAF1 family.</text>
</comment>
<dbReference type="GeneID" id="113492643"/>
<reference evidence="12" key="1">
    <citation type="submission" date="2025-08" db="UniProtKB">
        <authorList>
            <consortium name="RefSeq"/>
        </authorList>
    </citation>
    <scope>IDENTIFICATION</scope>
</reference>
<evidence type="ECO:0000256" key="9">
    <source>
        <dbReference type="SAM" id="MobiDB-lite"/>
    </source>
</evidence>
<evidence type="ECO:0000256" key="8">
    <source>
        <dbReference type="ARBA" id="ARBA00024433"/>
    </source>
</evidence>
<accession>A0A7E5VCQ2</accession>
<dbReference type="InterPro" id="IPR001611">
    <property type="entry name" value="Leu-rich_rpt"/>
</dbReference>
<evidence type="ECO:0000256" key="2">
    <source>
        <dbReference type="ARBA" id="ARBA00004138"/>
    </source>
</evidence>
<evidence type="ECO:0000313" key="12">
    <source>
        <dbReference type="RefSeq" id="XP_026726030.1"/>
    </source>
</evidence>
<dbReference type="PROSITE" id="PS51450">
    <property type="entry name" value="LRR"/>
    <property type="match status" value="4"/>
</dbReference>
<sequence length="942" mass="107567">MSSKKIESKTKQTETDPYNPDIDVNEHRALIPPSMYGLGSLIKVWTESKIASVTKHSLSAQNELRRRSIGLPVKDEYQNRQEEDMFGEEFPKNVTPLMNEDNLWGAFYLFPEIYGDVYSPIVHVRSVEDVPELVGGVLTKDMISACLSYLRRIPILSDYAFIKLDLSGKHLMNIDVLQHYKYLVYLDLSSNLLSQITVLSHLPYLQFLAVAFNRLGTVLDYDPPQWFLTEVHYKYNSVKRIKDLTAFWSITILDLSHNNIKCISGLENLRYLRRLDLSFNHIQRLENLNNLRLLWLDLSYNNISSFEFGADTGLWTLFHLEFLNLNENNLTSMKIFSYCSRLRELHARNNRLSMLLELAVYMRQMRRLIVLDLRANPICSSPGYKEVVVNTFSMLLSLDDAELNPLKQRSLIMDVKPEIGTHASRRLLRLLYIEQLSKSLVSPFVPPADSLDVPLVILVGHEGVGKGSLVRRLVSECSANIERAYLHTTASYHFFDHYKETTREKFDDMLLAGDFLTYTEMDGESYGLSREEAFVTGGKVKIVSMDLVGALMLRLRGYRPYLILATCLDRRTLTKTQELRKMYRNSSRERMGQETPFERTTLQVLLSGRIIITGIINEIIMGLKDDKEQSEFVIESECSLMMDSDARGKDHPRGIDILALLSSDGTSLDDTFKHGDEERSLYSLFKESQGTDEYTSYINSQNQAGSYQERAKKVGEVRHSRSKQDKRSSIFNNGRGFVAPDSSKSSKSVTFTSQDAENGLTDPTGMMIEPEYKEETAKTPRSLSNKLPWAVGASHGSRVSVESDLWLAFLTETGYLQASNLNNNSVDSVNHQADTGGRKHDDDSLMHHIVTKFPPDTATANKRDAYESIHRKRPGLFYDSVMMDNADEAFAKMRGIIKNIVKSQSTLKPMFDIDFPNLEDYPTVQKKLNSIRNQIAPQQLFY</sequence>
<protein>
    <recommendedName>
        <fullName evidence="8">Dynein axonemal assembly factor 1 homolog</fullName>
    </recommendedName>
</protein>
<dbReference type="InParanoid" id="A0A7E5VCQ2"/>
<feature type="compositionally biased region" description="Basic and acidic residues" evidence="9">
    <location>
        <begin position="709"/>
        <end position="728"/>
    </location>
</feature>
<evidence type="ECO:0000256" key="6">
    <source>
        <dbReference type="ARBA" id="ARBA00023069"/>
    </source>
</evidence>
<evidence type="ECO:0000256" key="3">
    <source>
        <dbReference type="ARBA" id="ARBA00006453"/>
    </source>
</evidence>
<name>A0A7E5VCQ2_TRINI</name>
<keyword evidence="5" id="KW-0677">Repeat</keyword>
<dbReference type="SUPFAM" id="SSF52058">
    <property type="entry name" value="L domain-like"/>
    <property type="match status" value="1"/>
</dbReference>
<organism evidence="11 12">
    <name type="scientific">Trichoplusia ni</name>
    <name type="common">Cabbage looper</name>
    <dbReference type="NCBI Taxonomy" id="7111"/>
    <lineage>
        <taxon>Eukaryota</taxon>
        <taxon>Metazoa</taxon>
        <taxon>Ecdysozoa</taxon>
        <taxon>Arthropoda</taxon>
        <taxon>Hexapoda</taxon>
        <taxon>Insecta</taxon>
        <taxon>Pterygota</taxon>
        <taxon>Neoptera</taxon>
        <taxon>Endopterygota</taxon>
        <taxon>Lepidoptera</taxon>
        <taxon>Glossata</taxon>
        <taxon>Ditrysia</taxon>
        <taxon>Noctuoidea</taxon>
        <taxon>Noctuidae</taxon>
        <taxon>Plusiinae</taxon>
        <taxon>Trichoplusia</taxon>
    </lineage>
</organism>
<feature type="region of interest" description="Disordered" evidence="9">
    <location>
        <begin position="1"/>
        <end position="21"/>
    </location>
</feature>
<comment type="function">
    <text evidence="1">Cilium-specific protein required for cilia structures.</text>
</comment>
<dbReference type="InterPro" id="IPR032675">
    <property type="entry name" value="LRR_dom_sf"/>
</dbReference>
<evidence type="ECO:0000313" key="11">
    <source>
        <dbReference type="Proteomes" id="UP000322000"/>
    </source>
</evidence>
<dbReference type="KEGG" id="tnl:113492643"/>
<proteinExistence type="inferred from homology"/>
<evidence type="ECO:0000256" key="1">
    <source>
        <dbReference type="ARBA" id="ARBA00003843"/>
    </source>
</evidence>
<comment type="subcellular location">
    <subcellularLocation>
        <location evidence="2">Cell projection</location>
        <location evidence="2">Cilium</location>
    </subcellularLocation>
</comment>
<dbReference type="Proteomes" id="UP000322000">
    <property type="component" value="Chromosome 1"/>
</dbReference>
<keyword evidence="4" id="KW-0433">Leucine-rich repeat</keyword>
<dbReference type="PROSITE" id="PS50052">
    <property type="entry name" value="GUANYLATE_KINASE_2"/>
    <property type="match status" value="1"/>
</dbReference>
<dbReference type="SMART" id="SM00365">
    <property type="entry name" value="LRR_SD22"/>
    <property type="match status" value="3"/>
</dbReference>
<dbReference type="PANTHER" id="PTHR45973:SF9">
    <property type="entry name" value="LEUCINE-RICH REPEAT-CONTAINING PROTEIN 46"/>
    <property type="match status" value="1"/>
</dbReference>
<keyword evidence="7" id="KW-0966">Cell projection</keyword>
<evidence type="ECO:0000256" key="5">
    <source>
        <dbReference type="ARBA" id="ARBA00022737"/>
    </source>
</evidence>
<keyword evidence="6" id="KW-0969">Cilium</keyword>
<dbReference type="InterPro" id="IPR027417">
    <property type="entry name" value="P-loop_NTPase"/>
</dbReference>
<feature type="domain" description="Guanylate kinase-like" evidence="10">
    <location>
        <begin position="453"/>
        <end position="628"/>
    </location>
</feature>
<dbReference type="Gene3D" id="3.80.10.10">
    <property type="entry name" value="Ribonuclease Inhibitor"/>
    <property type="match status" value="3"/>
</dbReference>
<feature type="compositionally biased region" description="Basic and acidic residues" evidence="9">
    <location>
        <begin position="1"/>
        <end position="14"/>
    </location>
</feature>
<dbReference type="SUPFAM" id="SSF52540">
    <property type="entry name" value="P-loop containing nucleoside triphosphate hydrolases"/>
    <property type="match status" value="1"/>
</dbReference>
<dbReference type="InterPro" id="IPR050576">
    <property type="entry name" value="Cilia_flagella_integrity"/>
</dbReference>
<dbReference type="AlphaFoldDB" id="A0A7E5VCQ2"/>
<evidence type="ECO:0000256" key="7">
    <source>
        <dbReference type="ARBA" id="ARBA00023273"/>
    </source>
</evidence>
<dbReference type="GO" id="GO:0005929">
    <property type="term" value="C:cilium"/>
    <property type="evidence" value="ECO:0007669"/>
    <property type="project" value="UniProtKB-SubCell"/>
</dbReference>
<dbReference type="OrthoDB" id="6334211at2759"/>
<gene>
    <name evidence="12" type="primary">LOC113492643</name>
</gene>
<evidence type="ECO:0000259" key="10">
    <source>
        <dbReference type="PROSITE" id="PS50052"/>
    </source>
</evidence>
<feature type="region of interest" description="Disordered" evidence="9">
    <location>
        <begin position="700"/>
        <end position="767"/>
    </location>
</feature>